<dbReference type="EMBL" id="JAULSU010000001">
    <property type="protein sequence ID" value="KAK0632572.1"/>
    <property type="molecule type" value="Genomic_DNA"/>
</dbReference>
<organism evidence="1 2">
    <name type="scientific">Immersiella caudata</name>
    <dbReference type="NCBI Taxonomy" id="314043"/>
    <lineage>
        <taxon>Eukaryota</taxon>
        <taxon>Fungi</taxon>
        <taxon>Dikarya</taxon>
        <taxon>Ascomycota</taxon>
        <taxon>Pezizomycotina</taxon>
        <taxon>Sordariomycetes</taxon>
        <taxon>Sordariomycetidae</taxon>
        <taxon>Sordariales</taxon>
        <taxon>Lasiosphaeriaceae</taxon>
        <taxon>Immersiella</taxon>
    </lineage>
</organism>
<proteinExistence type="predicted"/>
<evidence type="ECO:0000313" key="2">
    <source>
        <dbReference type="Proteomes" id="UP001175000"/>
    </source>
</evidence>
<keyword evidence="2" id="KW-1185">Reference proteome</keyword>
<accession>A0AA40CBR5</accession>
<feature type="non-terminal residue" evidence="1">
    <location>
        <position position="1"/>
    </location>
</feature>
<feature type="non-terminal residue" evidence="1">
    <location>
        <position position="53"/>
    </location>
</feature>
<sequence length="53" mass="5879">SPLTWLRLSTPFPERPWTEPPNSRPATTSACICRGATNCAAPWPPNRLPTHHS</sequence>
<reference evidence="1" key="1">
    <citation type="submission" date="2023-06" db="EMBL/GenBank/DDBJ databases">
        <title>Genome-scale phylogeny and comparative genomics of the fungal order Sordariales.</title>
        <authorList>
            <consortium name="Lawrence Berkeley National Laboratory"/>
            <person name="Hensen N."/>
            <person name="Bonometti L."/>
            <person name="Westerberg I."/>
            <person name="Brannstrom I.O."/>
            <person name="Guillou S."/>
            <person name="Cros-Aarteil S."/>
            <person name="Calhoun S."/>
            <person name="Haridas S."/>
            <person name="Kuo A."/>
            <person name="Mondo S."/>
            <person name="Pangilinan J."/>
            <person name="Riley R."/>
            <person name="Labutti K."/>
            <person name="Andreopoulos B."/>
            <person name="Lipzen A."/>
            <person name="Chen C."/>
            <person name="Yanf M."/>
            <person name="Daum C."/>
            <person name="Ng V."/>
            <person name="Clum A."/>
            <person name="Steindorff A."/>
            <person name="Ohm R."/>
            <person name="Martin F."/>
            <person name="Silar P."/>
            <person name="Natvig D."/>
            <person name="Lalanne C."/>
            <person name="Gautier V."/>
            <person name="Ament-Velasquez S.L."/>
            <person name="Kruys A."/>
            <person name="Hutchinson M.I."/>
            <person name="Powell A.J."/>
            <person name="Barry K."/>
            <person name="Miller A.N."/>
            <person name="Grigoriev I.V."/>
            <person name="Debuchy R."/>
            <person name="Gladieux P."/>
            <person name="Thoren M.H."/>
            <person name="Johannesson H."/>
        </authorList>
    </citation>
    <scope>NUCLEOTIDE SEQUENCE</scope>
    <source>
        <strain evidence="1">CBS 606.72</strain>
    </source>
</reference>
<name>A0AA40CBR5_9PEZI</name>
<dbReference type="Proteomes" id="UP001175000">
    <property type="component" value="Unassembled WGS sequence"/>
</dbReference>
<gene>
    <name evidence="1" type="ORF">B0T14DRAFT_388010</name>
</gene>
<protein>
    <submittedName>
        <fullName evidence="1">Uncharacterized protein</fullName>
    </submittedName>
</protein>
<evidence type="ECO:0000313" key="1">
    <source>
        <dbReference type="EMBL" id="KAK0632572.1"/>
    </source>
</evidence>
<comment type="caution">
    <text evidence="1">The sequence shown here is derived from an EMBL/GenBank/DDBJ whole genome shotgun (WGS) entry which is preliminary data.</text>
</comment>
<dbReference type="AlphaFoldDB" id="A0AA40CBR5"/>